<dbReference type="Proteomes" id="UP000637774">
    <property type="component" value="Unassembled WGS sequence"/>
</dbReference>
<protein>
    <submittedName>
        <fullName evidence="2">Membrane protein</fullName>
    </submittedName>
</protein>
<dbReference type="PANTHER" id="PTHR38436:SF1">
    <property type="entry name" value="ESTER CYCLASE"/>
    <property type="match status" value="1"/>
</dbReference>
<dbReference type="Pfam" id="PF12680">
    <property type="entry name" value="SnoaL_2"/>
    <property type="match status" value="1"/>
</dbReference>
<dbReference type="InterPro" id="IPR037401">
    <property type="entry name" value="SnoaL-like"/>
</dbReference>
<evidence type="ECO:0000313" key="2">
    <source>
        <dbReference type="EMBL" id="GGH89286.1"/>
    </source>
</evidence>
<reference evidence="3" key="1">
    <citation type="journal article" date="2019" name="Int. J. Syst. Evol. Microbiol.">
        <title>The Global Catalogue of Microorganisms (GCM) 10K type strain sequencing project: providing services to taxonomists for standard genome sequencing and annotation.</title>
        <authorList>
            <consortium name="The Broad Institute Genomics Platform"/>
            <consortium name="The Broad Institute Genome Sequencing Center for Infectious Disease"/>
            <person name="Wu L."/>
            <person name="Ma J."/>
        </authorList>
    </citation>
    <scope>NUCLEOTIDE SEQUENCE [LARGE SCALE GENOMIC DNA]</scope>
    <source>
        <strain evidence="3">CGMCC 1.14966</strain>
    </source>
</reference>
<keyword evidence="3" id="KW-1185">Reference proteome</keyword>
<dbReference type="PANTHER" id="PTHR38436">
    <property type="entry name" value="POLYKETIDE CYCLASE SNOAL-LIKE DOMAIN"/>
    <property type="match status" value="1"/>
</dbReference>
<dbReference type="EMBL" id="BMGY01000039">
    <property type="protein sequence ID" value="GGH89286.1"/>
    <property type="molecule type" value="Genomic_DNA"/>
</dbReference>
<dbReference type="Gene3D" id="3.10.450.50">
    <property type="match status" value="1"/>
</dbReference>
<gene>
    <name evidence="2" type="ORF">GCM10011495_32550</name>
</gene>
<accession>A0ABQ2ABX1</accession>
<dbReference type="InterPro" id="IPR009959">
    <property type="entry name" value="Cyclase_SnoaL-like"/>
</dbReference>
<organism evidence="2 3">
    <name type="scientific">Hymenobacter frigidus</name>
    <dbReference type="NCBI Taxonomy" id="1524095"/>
    <lineage>
        <taxon>Bacteria</taxon>
        <taxon>Pseudomonadati</taxon>
        <taxon>Bacteroidota</taxon>
        <taxon>Cytophagia</taxon>
        <taxon>Cytophagales</taxon>
        <taxon>Hymenobacteraceae</taxon>
        <taxon>Hymenobacter</taxon>
    </lineage>
</organism>
<feature type="domain" description="SnoaL-like" evidence="1">
    <location>
        <begin position="13"/>
        <end position="109"/>
    </location>
</feature>
<dbReference type="RefSeq" id="WP_188563155.1">
    <property type="nucleotide sequence ID" value="NZ_BMGY01000039.1"/>
</dbReference>
<comment type="caution">
    <text evidence="2">The sequence shown here is derived from an EMBL/GenBank/DDBJ whole genome shotgun (WGS) entry which is preliminary data.</text>
</comment>
<dbReference type="SUPFAM" id="SSF54427">
    <property type="entry name" value="NTF2-like"/>
    <property type="match status" value="1"/>
</dbReference>
<name>A0ABQ2ABX1_9BACT</name>
<sequence>MNSPEHNKQTAIAFYELMFNDCQPAEALARYVGEEYIQHNPHVADGKQGFLDYFLRMQAEYPGKRMRVVRAVAEGDLVVLHCHQTWPGDHDYAGIDIFRFDANGKIVEHWDVLQVVPAGAQHENTMF</sequence>
<evidence type="ECO:0000313" key="3">
    <source>
        <dbReference type="Proteomes" id="UP000637774"/>
    </source>
</evidence>
<dbReference type="InterPro" id="IPR032710">
    <property type="entry name" value="NTF2-like_dom_sf"/>
</dbReference>
<evidence type="ECO:0000259" key="1">
    <source>
        <dbReference type="Pfam" id="PF12680"/>
    </source>
</evidence>
<proteinExistence type="predicted"/>